<name>A0ABV2SNN9_9GAMM</name>
<dbReference type="InterPro" id="IPR013096">
    <property type="entry name" value="Cupin_2"/>
</dbReference>
<dbReference type="SUPFAM" id="SSF51182">
    <property type="entry name" value="RmlC-like cupins"/>
    <property type="match status" value="1"/>
</dbReference>
<dbReference type="InterPro" id="IPR011051">
    <property type="entry name" value="RmlC_Cupin_sf"/>
</dbReference>
<protein>
    <submittedName>
        <fullName evidence="2">Mannose-6-phosphate isomerase-like protein (Cupin superfamily)</fullName>
    </submittedName>
</protein>
<dbReference type="RefSeq" id="WP_354009373.1">
    <property type="nucleotide sequence ID" value="NZ_JBEWTA010000001.1"/>
</dbReference>
<sequence length="131" mass="14040">MSSIINIKEALAQAQKDNSVGISIAPLSSGNEFCLFSTEMKEGHKVGCHYHKEGDEIYSILSGEGIIYTATVGDMGEVEDICFRPVTAGDSFTVPAGVAHQLKATSDMVLLFVCPPSHLNSDRVMMPCLTS</sequence>
<keyword evidence="3" id="KW-1185">Reference proteome</keyword>
<dbReference type="Gene3D" id="2.60.120.10">
    <property type="entry name" value="Jelly Rolls"/>
    <property type="match status" value="1"/>
</dbReference>
<dbReference type="InterPro" id="IPR014710">
    <property type="entry name" value="RmlC-like_jellyroll"/>
</dbReference>
<evidence type="ECO:0000313" key="3">
    <source>
        <dbReference type="Proteomes" id="UP001549366"/>
    </source>
</evidence>
<reference evidence="2 3" key="1">
    <citation type="submission" date="2024-06" db="EMBL/GenBank/DDBJ databases">
        <title>Genomic Encyclopedia of Type Strains, Phase V (KMG-V): Genome sequencing to study the core and pangenomes of soil and plant-associated prokaryotes.</title>
        <authorList>
            <person name="Whitman W."/>
        </authorList>
    </citation>
    <scope>NUCLEOTIDE SEQUENCE [LARGE SCALE GENOMIC DNA]</scope>
    <source>
        <strain evidence="2 3">NE40</strain>
    </source>
</reference>
<organism evidence="2 3">
    <name type="scientific">Endozoicomonas lisbonensis</name>
    <dbReference type="NCBI Taxonomy" id="3120522"/>
    <lineage>
        <taxon>Bacteria</taxon>
        <taxon>Pseudomonadati</taxon>
        <taxon>Pseudomonadota</taxon>
        <taxon>Gammaproteobacteria</taxon>
        <taxon>Oceanospirillales</taxon>
        <taxon>Endozoicomonadaceae</taxon>
        <taxon>Endozoicomonas</taxon>
    </lineage>
</organism>
<proteinExistence type="predicted"/>
<feature type="domain" description="Cupin type-2" evidence="1">
    <location>
        <begin position="39"/>
        <end position="113"/>
    </location>
</feature>
<evidence type="ECO:0000259" key="1">
    <source>
        <dbReference type="Pfam" id="PF07883"/>
    </source>
</evidence>
<evidence type="ECO:0000313" key="2">
    <source>
        <dbReference type="EMBL" id="MET4759386.1"/>
    </source>
</evidence>
<dbReference type="Pfam" id="PF07883">
    <property type="entry name" value="Cupin_2"/>
    <property type="match status" value="1"/>
</dbReference>
<gene>
    <name evidence="2" type="ORF">V5J35_004578</name>
</gene>
<comment type="caution">
    <text evidence="2">The sequence shown here is derived from an EMBL/GenBank/DDBJ whole genome shotgun (WGS) entry which is preliminary data.</text>
</comment>
<dbReference type="Proteomes" id="UP001549366">
    <property type="component" value="Unassembled WGS sequence"/>
</dbReference>
<accession>A0ABV2SNN9</accession>
<dbReference type="EMBL" id="JBEWTB010000002">
    <property type="protein sequence ID" value="MET4759386.1"/>
    <property type="molecule type" value="Genomic_DNA"/>
</dbReference>